<reference evidence="2 3" key="1">
    <citation type="submission" date="2016-04" db="EMBL/GenBank/DDBJ databases">
        <title>Genome sequence of Clostridium magnum DSM 2767.</title>
        <authorList>
            <person name="Poehlein A."/>
            <person name="Uhlig R."/>
            <person name="Fischer R."/>
            <person name="Bahl H."/>
            <person name="Daniel R."/>
        </authorList>
    </citation>
    <scope>NUCLEOTIDE SEQUENCE [LARGE SCALE GENOMIC DNA]</scope>
    <source>
        <strain evidence="2 3">DSM 2767</strain>
    </source>
</reference>
<dbReference type="RefSeq" id="WP_066624360.1">
    <property type="nucleotide sequence ID" value="NZ_FQXL01000005.1"/>
</dbReference>
<dbReference type="EMBL" id="LWAE01000003">
    <property type="protein sequence ID" value="KZL91520.1"/>
    <property type="molecule type" value="Genomic_DNA"/>
</dbReference>
<dbReference type="NCBIfam" id="TIGR00738">
    <property type="entry name" value="rrf2_super"/>
    <property type="match status" value="1"/>
</dbReference>
<evidence type="ECO:0000313" key="3">
    <source>
        <dbReference type="Proteomes" id="UP000076603"/>
    </source>
</evidence>
<dbReference type="PROSITE" id="PS51197">
    <property type="entry name" value="HTH_RRF2_2"/>
    <property type="match status" value="1"/>
</dbReference>
<organism evidence="2 3">
    <name type="scientific">Clostridium magnum DSM 2767</name>
    <dbReference type="NCBI Taxonomy" id="1121326"/>
    <lineage>
        <taxon>Bacteria</taxon>
        <taxon>Bacillati</taxon>
        <taxon>Bacillota</taxon>
        <taxon>Clostridia</taxon>
        <taxon>Eubacteriales</taxon>
        <taxon>Clostridiaceae</taxon>
        <taxon>Clostridium</taxon>
    </lineage>
</organism>
<dbReference type="STRING" id="1121326.CLMAG_32790"/>
<dbReference type="OrthoDB" id="9808360at2"/>
<dbReference type="InterPro" id="IPR036390">
    <property type="entry name" value="WH_DNA-bd_sf"/>
</dbReference>
<dbReference type="InterPro" id="IPR036388">
    <property type="entry name" value="WH-like_DNA-bd_sf"/>
</dbReference>
<proteinExistence type="predicted"/>
<keyword evidence="3" id="KW-1185">Reference proteome</keyword>
<dbReference type="Proteomes" id="UP000076603">
    <property type="component" value="Unassembled WGS sequence"/>
</dbReference>
<dbReference type="PANTHER" id="PTHR33221:SF5">
    <property type="entry name" value="HTH-TYPE TRANSCRIPTIONAL REGULATOR ISCR"/>
    <property type="match status" value="1"/>
</dbReference>
<name>A0A168DVG7_9CLOT</name>
<evidence type="ECO:0000313" key="2">
    <source>
        <dbReference type="EMBL" id="KZL91520.1"/>
    </source>
</evidence>
<protein>
    <submittedName>
        <fullName evidence="2">HTH-type transcriptional regulator CymR</fullName>
    </submittedName>
</protein>
<gene>
    <name evidence="2" type="primary">cymR_3</name>
    <name evidence="2" type="ORF">CLMAG_32790</name>
</gene>
<dbReference type="GO" id="GO:0003677">
    <property type="term" value="F:DNA binding"/>
    <property type="evidence" value="ECO:0007669"/>
    <property type="project" value="UniProtKB-KW"/>
</dbReference>
<dbReference type="Gene3D" id="1.10.10.10">
    <property type="entry name" value="Winged helix-like DNA-binding domain superfamily/Winged helix DNA-binding domain"/>
    <property type="match status" value="1"/>
</dbReference>
<evidence type="ECO:0000256" key="1">
    <source>
        <dbReference type="ARBA" id="ARBA00023125"/>
    </source>
</evidence>
<dbReference type="PATRIC" id="fig|1121326.3.peg.3313"/>
<dbReference type="Pfam" id="PF02082">
    <property type="entry name" value="Rrf2"/>
    <property type="match status" value="1"/>
</dbReference>
<dbReference type="GO" id="GO:0005829">
    <property type="term" value="C:cytosol"/>
    <property type="evidence" value="ECO:0007669"/>
    <property type="project" value="TreeGrafter"/>
</dbReference>
<dbReference type="InterPro" id="IPR000944">
    <property type="entry name" value="Tscrpt_reg_Rrf2"/>
</dbReference>
<dbReference type="PANTHER" id="PTHR33221">
    <property type="entry name" value="WINGED HELIX-TURN-HELIX TRANSCRIPTIONAL REGULATOR, RRF2 FAMILY"/>
    <property type="match status" value="1"/>
</dbReference>
<sequence>MKISTKGRYGLKALVDIAMYSNSEVVTLKSISARQNISEGYLEQIFSTLRKSGLVIGRKGAQGGYSLSKPTNEITIGEILRVLEGDLVLVDVKNLSVVDNLEKCINENLWDVINKNINDYFDSINLEDLVNKYKSESNNFIYFI</sequence>
<accession>A0A168DVG7</accession>
<keyword evidence="1" id="KW-0238">DNA-binding</keyword>
<dbReference type="AlphaFoldDB" id="A0A168DVG7"/>
<comment type="caution">
    <text evidence="2">The sequence shown here is derived from an EMBL/GenBank/DDBJ whole genome shotgun (WGS) entry which is preliminary data.</text>
</comment>
<dbReference type="GO" id="GO:0003700">
    <property type="term" value="F:DNA-binding transcription factor activity"/>
    <property type="evidence" value="ECO:0007669"/>
    <property type="project" value="TreeGrafter"/>
</dbReference>
<dbReference type="SUPFAM" id="SSF46785">
    <property type="entry name" value="Winged helix' DNA-binding domain"/>
    <property type="match status" value="1"/>
</dbReference>